<evidence type="ECO:0000313" key="5">
    <source>
        <dbReference type="Proteomes" id="UP000430634"/>
    </source>
</evidence>
<dbReference type="Proteomes" id="UP000622638">
    <property type="component" value="Unassembled WGS sequence"/>
</dbReference>
<keyword evidence="1" id="KW-0472">Membrane</keyword>
<gene>
    <name evidence="3" type="ORF">GCM10011572_03340</name>
    <name evidence="4" type="ORF">GM672_10020</name>
</gene>
<feature type="domain" description="DUF7661" evidence="2">
    <location>
        <begin position="4"/>
        <end position="71"/>
    </location>
</feature>
<reference evidence="3" key="4">
    <citation type="submission" date="2024-05" db="EMBL/GenBank/DDBJ databases">
        <authorList>
            <person name="Sun Q."/>
            <person name="Zhou Y."/>
        </authorList>
    </citation>
    <scope>NUCLEOTIDE SEQUENCE</scope>
    <source>
        <strain evidence="3">CGMCC 1.15931</strain>
    </source>
</reference>
<dbReference type="EMBL" id="WNKZ01000022">
    <property type="protein sequence ID" value="MTV53066.1"/>
    <property type="molecule type" value="Genomic_DNA"/>
</dbReference>
<reference evidence="3" key="1">
    <citation type="journal article" date="2014" name="Int. J. Syst. Evol. Microbiol.">
        <title>Complete genome of a new Firmicutes species belonging to the dominant human colonic microbiota ('Ruminococcus bicirculans') reveals two chromosomes and a selective capacity to utilize plant glucans.</title>
        <authorList>
            <consortium name="NISC Comparative Sequencing Program"/>
            <person name="Wegmann U."/>
            <person name="Louis P."/>
            <person name="Goesmann A."/>
            <person name="Henrissat B."/>
            <person name="Duncan S.H."/>
            <person name="Flint H.J."/>
        </authorList>
    </citation>
    <scope>NUCLEOTIDE SEQUENCE</scope>
    <source>
        <strain evidence="3">CGMCC 1.15931</strain>
    </source>
</reference>
<dbReference type="AlphaFoldDB" id="A0A6I3SWY7"/>
<dbReference type="OrthoDB" id="8592593at2"/>
<dbReference type="EMBL" id="BMKG01000001">
    <property type="protein sequence ID" value="GGB84757.1"/>
    <property type="molecule type" value="Genomic_DNA"/>
</dbReference>
<comment type="caution">
    <text evidence="4">The sequence shown here is derived from an EMBL/GenBank/DDBJ whole genome shotgun (WGS) entry which is preliminary data.</text>
</comment>
<evidence type="ECO:0000256" key="1">
    <source>
        <dbReference type="SAM" id="Phobius"/>
    </source>
</evidence>
<reference evidence="6" key="2">
    <citation type="journal article" date="2019" name="Int. J. Syst. Evol. Microbiol.">
        <title>The Global Catalogue of Microorganisms (GCM) 10K type strain sequencing project: providing services to taxonomists for standard genome sequencing and annotation.</title>
        <authorList>
            <consortium name="The Broad Institute Genomics Platform"/>
            <consortium name="The Broad Institute Genome Sequencing Center for Infectious Disease"/>
            <person name="Wu L."/>
            <person name="Ma J."/>
        </authorList>
    </citation>
    <scope>NUCLEOTIDE SEQUENCE [LARGE SCALE GENOMIC DNA]</scope>
    <source>
        <strain evidence="6">CGMCC 1.15931</strain>
    </source>
</reference>
<dbReference type="RefSeq" id="WP_155470388.1">
    <property type="nucleotide sequence ID" value="NZ_BMKG01000001.1"/>
</dbReference>
<evidence type="ECO:0000313" key="6">
    <source>
        <dbReference type="Proteomes" id="UP000622638"/>
    </source>
</evidence>
<sequence>MTEQRFKIFGALIAITGTPGAWHAWYFGAEGKRRPADFIVSHDVAEHELCDYLADLFHEHATPRNSTAARLP</sequence>
<accession>A0A6I3SWY7</accession>
<name>A0A6I3SWY7_9BURK</name>
<dbReference type="InterPro" id="IPR056078">
    <property type="entry name" value="DUF7661"/>
</dbReference>
<protein>
    <recommendedName>
        <fullName evidence="2">DUF7661 domain-containing protein</fullName>
    </recommendedName>
</protein>
<organism evidence="4 5">
    <name type="scientific">Pseudoduganella buxea</name>
    <dbReference type="NCBI Taxonomy" id="1949069"/>
    <lineage>
        <taxon>Bacteria</taxon>
        <taxon>Pseudomonadati</taxon>
        <taxon>Pseudomonadota</taxon>
        <taxon>Betaproteobacteria</taxon>
        <taxon>Burkholderiales</taxon>
        <taxon>Oxalobacteraceae</taxon>
        <taxon>Telluria group</taxon>
        <taxon>Pseudoduganella</taxon>
    </lineage>
</organism>
<evidence type="ECO:0000313" key="3">
    <source>
        <dbReference type="EMBL" id="GGB84757.1"/>
    </source>
</evidence>
<dbReference type="Proteomes" id="UP000430634">
    <property type="component" value="Unassembled WGS sequence"/>
</dbReference>
<evidence type="ECO:0000259" key="2">
    <source>
        <dbReference type="Pfam" id="PF24697"/>
    </source>
</evidence>
<keyword evidence="6" id="KW-1185">Reference proteome</keyword>
<reference evidence="4 5" key="3">
    <citation type="submission" date="2019-11" db="EMBL/GenBank/DDBJ databases">
        <title>Type strains purchased from KCTC, JCM and DSMZ.</title>
        <authorList>
            <person name="Lu H."/>
        </authorList>
    </citation>
    <scope>NUCLEOTIDE SEQUENCE [LARGE SCALE GENOMIC DNA]</scope>
    <source>
        <strain evidence="4 5">KCTC 52429</strain>
    </source>
</reference>
<keyword evidence="1" id="KW-1133">Transmembrane helix</keyword>
<evidence type="ECO:0000313" key="4">
    <source>
        <dbReference type="EMBL" id="MTV53066.1"/>
    </source>
</evidence>
<proteinExistence type="predicted"/>
<feature type="transmembrane region" description="Helical" evidence="1">
    <location>
        <begin position="6"/>
        <end position="27"/>
    </location>
</feature>
<dbReference type="Pfam" id="PF24697">
    <property type="entry name" value="DUF7661"/>
    <property type="match status" value="1"/>
</dbReference>
<keyword evidence="1" id="KW-0812">Transmembrane</keyword>